<reference evidence="2" key="2">
    <citation type="submission" date="2015-01" db="EMBL/GenBank/DDBJ databases">
        <title>Evolutionary Origins and Diversification of the Mycorrhizal Mutualists.</title>
        <authorList>
            <consortium name="DOE Joint Genome Institute"/>
            <consortium name="Mycorrhizal Genomics Consortium"/>
            <person name="Kohler A."/>
            <person name="Kuo A."/>
            <person name="Nagy L.G."/>
            <person name="Floudas D."/>
            <person name="Copeland A."/>
            <person name="Barry K.W."/>
            <person name="Cichocki N."/>
            <person name="Veneault-Fourrey C."/>
            <person name="LaButti K."/>
            <person name="Lindquist E.A."/>
            <person name="Lipzen A."/>
            <person name="Lundell T."/>
            <person name="Morin E."/>
            <person name="Murat C."/>
            <person name="Riley R."/>
            <person name="Ohm R."/>
            <person name="Sun H."/>
            <person name="Tunlid A."/>
            <person name="Henrissat B."/>
            <person name="Grigoriev I.V."/>
            <person name="Hibbett D.S."/>
            <person name="Martin F."/>
        </authorList>
    </citation>
    <scope>NUCLEOTIDE SEQUENCE [LARGE SCALE GENOMIC DNA]</scope>
    <source>
        <strain evidence="2">Foug A</strain>
    </source>
</reference>
<name>A0A0C2YN93_9AGAM</name>
<gene>
    <name evidence="1" type="ORF">SCLCIDRAFT_666245</name>
</gene>
<dbReference type="EMBL" id="KN822275">
    <property type="protein sequence ID" value="KIM51203.1"/>
    <property type="molecule type" value="Genomic_DNA"/>
</dbReference>
<reference evidence="1 2" key="1">
    <citation type="submission" date="2014-04" db="EMBL/GenBank/DDBJ databases">
        <authorList>
            <consortium name="DOE Joint Genome Institute"/>
            <person name="Kuo A."/>
            <person name="Kohler A."/>
            <person name="Nagy L.G."/>
            <person name="Floudas D."/>
            <person name="Copeland A."/>
            <person name="Barry K.W."/>
            <person name="Cichocki N."/>
            <person name="Veneault-Fourrey C."/>
            <person name="LaButti K."/>
            <person name="Lindquist E.A."/>
            <person name="Lipzen A."/>
            <person name="Lundell T."/>
            <person name="Morin E."/>
            <person name="Murat C."/>
            <person name="Sun H."/>
            <person name="Tunlid A."/>
            <person name="Henrissat B."/>
            <person name="Grigoriev I.V."/>
            <person name="Hibbett D.S."/>
            <person name="Martin F."/>
            <person name="Nordberg H.P."/>
            <person name="Cantor M.N."/>
            <person name="Hua S.X."/>
        </authorList>
    </citation>
    <scope>NUCLEOTIDE SEQUENCE [LARGE SCALE GENOMIC DNA]</scope>
    <source>
        <strain evidence="1 2">Foug A</strain>
    </source>
</reference>
<proteinExistence type="predicted"/>
<dbReference type="HOGENOM" id="CLU_1548523_0_0_1"/>
<keyword evidence="2" id="KW-1185">Reference proteome</keyword>
<evidence type="ECO:0000313" key="1">
    <source>
        <dbReference type="EMBL" id="KIM51203.1"/>
    </source>
</evidence>
<accession>A0A0C2YN93</accession>
<evidence type="ECO:0000313" key="2">
    <source>
        <dbReference type="Proteomes" id="UP000053989"/>
    </source>
</evidence>
<dbReference type="Proteomes" id="UP000053989">
    <property type="component" value="Unassembled WGS sequence"/>
</dbReference>
<sequence length="173" mass="19902">MPYPGYIFSSVPCPFYQRDGYYVNRRNCTLQRSNIRPLQSRVLPQYCSSHGLPHPLASHMHARSLSVAAAAYLPTSDLSQNSWHSRLVNSKDGRMGQGYWAQMTKRKMARDADYCMPMKVCCLCFPRKSRQMQTLGSSYDKICRSWTQKDISVICGVLLVKTRRYCSPCGERR</sequence>
<dbReference type="InParanoid" id="A0A0C2YN93"/>
<dbReference type="AlphaFoldDB" id="A0A0C2YN93"/>
<organism evidence="1 2">
    <name type="scientific">Scleroderma citrinum Foug A</name>
    <dbReference type="NCBI Taxonomy" id="1036808"/>
    <lineage>
        <taxon>Eukaryota</taxon>
        <taxon>Fungi</taxon>
        <taxon>Dikarya</taxon>
        <taxon>Basidiomycota</taxon>
        <taxon>Agaricomycotina</taxon>
        <taxon>Agaricomycetes</taxon>
        <taxon>Agaricomycetidae</taxon>
        <taxon>Boletales</taxon>
        <taxon>Sclerodermatineae</taxon>
        <taxon>Sclerodermataceae</taxon>
        <taxon>Scleroderma</taxon>
    </lineage>
</organism>
<protein>
    <submittedName>
        <fullName evidence="1">Uncharacterized protein</fullName>
    </submittedName>
</protein>